<gene>
    <name evidence="2" type="ORF">BP01DRAFT_353021</name>
</gene>
<proteinExistence type="predicted"/>
<feature type="compositionally biased region" description="Basic and acidic residues" evidence="1">
    <location>
        <begin position="1"/>
        <end position="18"/>
    </location>
</feature>
<dbReference type="OrthoDB" id="187139at2759"/>
<organism evidence="2 3">
    <name type="scientific">Aspergillus saccharolyticus JOP 1030-1</name>
    <dbReference type="NCBI Taxonomy" id="1450539"/>
    <lineage>
        <taxon>Eukaryota</taxon>
        <taxon>Fungi</taxon>
        <taxon>Dikarya</taxon>
        <taxon>Ascomycota</taxon>
        <taxon>Pezizomycotina</taxon>
        <taxon>Eurotiomycetes</taxon>
        <taxon>Eurotiomycetidae</taxon>
        <taxon>Eurotiales</taxon>
        <taxon>Aspergillaceae</taxon>
        <taxon>Aspergillus</taxon>
        <taxon>Aspergillus subgen. Circumdati</taxon>
    </lineage>
</organism>
<evidence type="ECO:0000256" key="1">
    <source>
        <dbReference type="SAM" id="MobiDB-lite"/>
    </source>
</evidence>
<dbReference type="EMBL" id="KZ821220">
    <property type="protein sequence ID" value="PYH48715.1"/>
    <property type="molecule type" value="Genomic_DNA"/>
</dbReference>
<dbReference type="Proteomes" id="UP000248349">
    <property type="component" value="Unassembled WGS sequence"/>
</dbReference>
<dbReference type="RefSeq" id="XP_025434697.1">
    <property type="nucleotide sequence ID" value="XM_025574072.1"/>
</dbReference>
<sequence>MHDPPGQCEVDRYHGDRVPRHHSNKYASTTANLNCGSGGTCDVTISDWSVKAPSGKSQVLYAHTPSRLGVTCTSGASG</sequence>
<keyword evidence="3" id="KW-1185">Reference proteome</keyword>
<dbReference type="GeneID" id="37075300"/>
<feature type="region of interest" description="Disordered" evidence="1">
    <location>
        <begin position="1"/>
        <end position="23"/>
    </location>
</feature>
<evidence type="ECO:0000313" key="2">
    <source>
        <dbReference type="EMBL" id="PYH48715.1"/>
    </source>
</evidence>
<dbReference type="STRING" id="1450539.A0A318ZQ17"/>
<dbReference type="AlphaFoldDB" id="A0A318ZQ17"/>
<protein>
    <submittedName>
        <fullName evidence="2">Uncharacterized protein</fullName>
    </submittedName>
</protein>
<evidence type="ECO:0000313" key="3">
    <source>
        <dbReference type="Proteomes" id="UP000248349"/>
    </source>
</evidence>
<reference evidence="2 3" key="1">
    <citation type="submission" date="2016-12" db="EMBL/GenBank/DDBJ databases">
        <title>The genomes of Aspergillus section Nigri reveals drivers in fungal speciation.</title>
        <authorList>
            <consortium name="DOE Joint Genome Institute"/>
            <person name="Vesth T.C."/>
            <person name="Nybo J."/>
            <person name="Theobald S."/>
            <person name="Brandl J."/>
            <person name="Frisvad J.C."/>
            <person name="Nielsen K.F."/>
            <person name="Lyhne E.K."/>
            <person name="Kogle M.E."/>
            <person name="Kuo A."/>
            <person name="Riley R."/>
            <person name="Clum A."/>
            <person name="Nolan M."/>
            <person name="Lipzen A."/>
            <person name="Salamov A."/>
            <person name="Henrissat B."/>
            <person name="Wiebenga A."/>
            <person name="De Vries R.P."/>
            <person name="Grigoriev I.V."/>
            <person name="Mortensen U.H."/>
            <person name="Andersen M.R."/>
            <person name="Baker S.E."/>
        </authorList>
    </citation>
    <scope>NUCLEOTIDE SEQUENCE [LARGE SCALE GENOMIC DNA]</scope>
    <source>
        <strain evidence="2 3">JOP 1030-1</strain>
    </source>
</reference>
<accession>A0A318ZQ17</accession>
<name>A0A318ZQ17_9EURO</name>